<dbReference type="InterPro" id="IPR003661">
    <property type="entry name" value="HisK_dim/P_dom"/>
</dbReference>
<dbReference type="PROSITE" id="PS50109">
    <property type="entry name" value="HIS_KIN"/>
    <property type="match status" value="1"/>
</dbReference>
<dbReference type="SUPFAM" id="SSF47384">
    <property type="entry name" value="Homodimeric domain of signal transducing histidine kinase"/>
    <property type="match status" value="1"/>
</dbReference>
<dbReference type="SMART" id="SM00387">
    <property type="entry name" value="HATPase_c"/>
    <property type="match status" value="1"/>
</dbReference>
<keyword evidence="4" id="KW-0808">Transferase</keyword>
<sequence>MKGIMKESAEILGLIKEYETRESDLRLNIAQLKSLNEALRIADERSAILHSIIESSDDAIVSKDLNSIVTSWNDAAERIFGYSASEMIGRSIMKIIPPERAEEEPHILGQLRQGIRVDHFETERLRKDGTLINVSLTISPIKDRNGNVVGLSKIARDITDKKNIEIKKNEFIGFVSHELKTPLTSLRSYIQVALHKAKKDELEFISQALSRAELQTKKMENMISDFLSISKFEDGHMKINSTRFDMAKAIQENLEDARIASAKHILVYVGADEAYVYGDREKLSLVLTNLISNAQKYSPSGGTITINCQPKDQHFFISVSDQGIGISTADQKLMFGKFFRVNSEQTKFISGFGIGLYLASTIINLHKSSITVESAPDKGSTFSFHVAAATEAV</sequence>
<dbReference type="SUPFAM" id="SSF55874">
    <property type="entry name" value="ATPase domain of HSP90 chaperone/DNA topoisomerase II/histidine kinase"/>
    <property type="match status" value="1"/>
</dbReference>
<dbReference type="Gene3D" id="3.30.450.20">
    <property type="entry name" value="PAS domain"/>
    <property type="match status" value="1"/>
</dbReference>
<keyword evidence="12" id="KW-1185">Reference proteome</keyword>
<organism evidence="11 12">
    <name type="scientific">Pedobacter jeongneungensis</name>
    <dbReference type="NCBI Taxonomy" id="947309"/>
    <lineage>
        <taxon>Bacteria</taxon>
        <taxon>Pseudomonadati</taxon>
        <taxon>Bacteroidota</taxon>
        <taxon>Sphingobacteriia</taxon>
        <taxon>Sphingobacteriales</taxon>
        <taxon>Sphingobacteriaceae</taxon>
        <taxon>Pedobacter</taxon>
    </lineage>
</organism>
<comment type="caution">
    <text evidence="11">The sequence shown here is derived from an EMBL/GenBank/DDBJ whole genome shotgun (WGS) entry which is preliminary data.</text>
</comment>
<dbReference type="Pfam" id="PF13426">
    <property type="entry name" value="PAS_9"/>
    <property type="match status" value="1"/>
</dbReference>
<name>A0ABP8B814_9SPHI</name>
<dbReference type="PROSITE" id="PS50113">
    <property type="entry name" value="PAC"/>
    <property type="match status" value="1"/>
</dbReference>
<dbReference type="SMART" id="SM00388">
    <property type="entry name" value="HisKA"/>
    <property type="match status" value="1"/>
</dbReference>
<dbReference type="InterPro" id="IPR005467">
    <property type="entry name" value="His_kinase_dom"/>
</dbReference>
<evidence type="ECO:0000259" key="8">
    <source>
        <dbReference type="PROSITE" id="PS50109"/>
    </source>
</evidence>
<dbReference type="InterPro" id="IPR000700">
    <property type="entry name" value="PAS-assoc_C"/>
</dbReference>
<dbReference type="Gene3D" id="1.10.287.130">
    <property type="match status" value="1"/>
</dbReference>
<reference evidence="12" key="1">
    <citation type="journal article" date="2019" name="Int. J. Syst. Evol. Microbiol.">
        <title>The Global Catalogue of Microorganisms (GCM) 10K type strain sequencing project: providing services to taxonomists for standard genome sequencing and annotation.</title>
        <authorList>
            <consortium name="The Broad Institute Genomics Platform"/>
            <consortium name="The Broad Institute Genome Sequencing Center for Infectious Disease"/>
            <person name="Wu L."/>
            <person name="Ma J."/>
        </authorList>
    </citation>
    <scope>NUCLEOTIDE SEQUENCE [LARGE SCALE GENOMIC DNA]</scope>
    <source>
        <strain evidence="12">JCM 17626</strain>
    </source>
</reference>
<dbReference type="InterPro" id="IPR001610">
    <property type="entry name" value="PAC"/>
</dbReference>
<dbReference type="InterPro" id="IPR036890">
    <property type="entry name" value="HATPase_C_sf"/>
</dbReference>
<evidence type="ECO:0000259" key="10">
    <source>
        <dbReference type="PROSITE" id="PS50113"/>
    </source>
</evidence>
<keyword evidence="3" id="KW-0597">Phosphoprotein</keyword>
<dbReference type="InterPro" id="IPR000014">
    <property type="entry name" value="PAS"/>
</dbReference>
<evidence type="ECO:0000313" key="12">
    <source>
        <dbReference type="Proteomes" id="UP001501772"/>
    </source>
</evidence>
<comment type="catalytic activity">
    <reaction evidence="1">
        <text>ATP + protein L-histidine = ADP + protein N-phospho-L-histidine.</text>
        <dbReference type="EC" id="2.7.13.3"/>
    </reaction>
</comment>
<evidence type="ECO:0000256" key="2">
    <source>
        <dbReference type="ARBA" id="ARBA00012438"/>
    </source>
</evidence>
<evidence type="ECO:0000256" key="3">
    <source>
        <dbReference type="ARBA" id="ARBA00022553"/>
    </source>
</evidence>
<evidence type="ECO:0000256" key="4">
    <source>
        <dbReference type="ARBA" id="ARBA00022679"/>
    </source>
</evidence>
<evidence type="ECO:0000256" key="7">
    <source>
        <dbReference type="ARBA" id="ARBA00023136"/>
    </source>
</evidence>
<dbReference type="PANTHER" id="PTHR45453">
    <property type="entry name" value="PHOSPHATE REGULON SENSOR PROTEIN PHOR"/>
    <property type="match status" value="1"/>
</dbReference>
<dbReference type="CDD" id="cd00130">
    <property type="entry name" value="PAS"/>
    <property type="match status" value="1"/>
</dbReference>
<dbReference type="Proteomes" id="UP001501772">
    <property type="component" value="Unassembled WGS sequence"/>
</dbReference>
<dbReference type="SMART" id="SM00091">
    <property type="entry name" value="PAS"/>
    <property type="match status" value="1"/>
</dbReference>
<dbReference type="PROSITE" id="PS50112">
    <property type="entry name" value="PAS"/>
    <property type="match status" value="1"/>
</dbReference>
<feature type="domain" description="PAS" evidence="9">
    <location>
        <begin position="45"/>
        <end position="118"/>
    </location>
</feature>
<evidence type="ECO:0000256" key="5">
    <source>
        <dbReference type="ARBA" id="ARBA00022777"/>
    </source>
</evidence>
<dbReference type="EC" id="2.7.13.3" evidence="2"/>
<dbReference type="Pfam" id="PF02518">
    <property type="entry name" value="HATPase_c"/>
    <property type="match status" value="1"/>
</dbReference>
<dbReference type="InterPro" id="IPR035965">
    <property type="entry name" value="PAS-like_dom_sf"/>
</dbReference>
<dbReference type="Gene3D" id="3.30.565.10">
    <property type="entry name" value="Histidine kinase-like ATPase, C-terminal domain"/>
    <property type="match status" value="1"/>
</dbReference>
<keyword evidence="7" id="KW-0472">Membrane</keyword>
<dbReference type="InterPro" id="IPR003594">
    <property type="entry name" value="HATPase_dom"/>
</dbReference>
<dbReference type="InterPro" id="IPR036097">
    <property type="entry name" value="HisK_dim/P_sf"/>
</dbReference>
<dbReference type="InterPro" id="IPR004358">
    <property type="entry name" value="Sig_transdc_His_kin-like_C"/>
</dbReference>
<protein>
    <recommendedName>
        <fullName evidence="2">histidine kinase</fullName>
        <ecNumber evidence="2">2.7.13.3</ecNumber>
    </recommendedName>
</protein>
<evidence type="ECO:0000256" key="1">
    <source>
        <dbReference type="ARBA" id="ARBA00000085"/>
    </source>
</evidence>
<evidence type="ECO:0000259" key="9">
    <source>
        <dbReference type="PROSITE" id="PS50112"/>
    </source>
</evidence>
<feature type="domain" description="PAC" evidence="10">
    <location>
        <begin position="118"/>
        <end position="170"/>
    </location>
</feature>
<accession>A0ABP8B814</accession>
<dbReference type="CDD" id="cd00082">
    <property type="entry name" value="HisKA"/>
    <property type="match status" value="1"/>
</dbReference>
<keyword evidence="6" id="KW-0902">Two-component regulatory system</keyword>
<dbReference type="NCBIfam" id="TIGR00229">
    <property type="entry name" value="sensory_box"/>
    <property type="match status" value="1"/>
</dbReference>
<dbReference type="EMBL" id="BAABBY010000002">
    <property type="protein sequence ID" value="GAA4200152.1"/>
    <property type="molecule type" value="Genomic_DNA"/>
</dbReference>
<dbReference type="InterPro" id="IPR050351">
    <property type="entry name" value="BphY/WalK/GraS-like"/>
</dbReference>
<dbReference type="PRINTS" id="PR00344">
    <property type="entry name" value="BCTRLSENSOR"/>
</dbReference>
<keyword evidence="5" id="KW-0418">Kinase</keyword>
<evidence type="ECO:0000256" key="6">
    <source>
        <dbReference type="ARBA" id="ARBA00023012"/>
    </source>
</evidence>
<gene>
    <name evidence="11" type="ORF">GCM10022289_11590</name>
</gene>
<evidence type="ECO:0000313" key="11">
    <source>
        <dbReference type="EMBL" id="GAA4200152.1"/>
    </source>
</evidence>
<dbReference type="PANTHER" id="PTHR45453:SF1">
    <property type="entry name" value="PHOSPHATE REGULON SENSOR PROTEIN PHOR"/>
    <property type="match status" value="1"/>
</dbReference>
<dbReference type="SMART" id="SM00086">
    <property type="entry name" value="PAC"/>
    <property type="match status" value="1"/>
</dbReference>
<feature type="domain" description="Histidine kinase" evidence="8">
    <location>
        <begin position="174"/>
        <end position="390"/>
    </location>
</feature>
<proteinExistence type="predicted"/>
<dbReference type="SUPFAM" id="SSF55785">
    <property type="entry name" value="PYP-like sensor domain (PAS domain)"/>
    <property type="match status" value="1"/>
</dbReference>
<dbReference type="Pfam" id="PF00512">
    <property type="entry name" value="HisKA"/>
    <property type="match status" value="1"/>
</dbReference>